<organism evidence="1 2">
    <name type="scientific">Microscilla marina ATCC 23134</name>
    <dbReference type="NCBI Taxonomy" id="313606"/>
    <lineage>
        <taxon>Bacteria</taxon>
        <taxon>Pseudomonadati</taxon>
        <taxon>Bacteroidota</taxon>
        <taxon>Cytophagia</taxon>
        <taxon>Cytophagales</taxon>
        <taxon>Microscillaceae</taxon>
        <taxon>Microscilla</taxon>
    </lineage>
</organism>
<protein>
    <submittedName>
        <fullName evidence="1">Uncharacterized protein</fullName>
    </submittedName>
</protein>
<evidence type="ECO:0000313" key="2">
    <source>
        <dbReference type="Proteomes" id="UP000004095"/>
    </source>
</evidence>
<dbReference type="AlphaFoldDB" id="A1ZDM0"/>
<keyword evidence="2" id="KW-1185">Reference proteome</keyword>
<dbReference type="EMBL" id="AAWS01000002">
    <property type="protein sequence ID" value="EAY31759.1"/>
    <property type="molecule type" value="Genomic_DNA"/>
</dbReference>
<proteinExistence type="predicted"/>
<dbReference type="RefSeq" id="WP_002693637.1">
    <property type="nucleotide sequence ID" value="NZ_AAWS01000002.1"/>
</dbReference>
<evidence type="ECO:0000313" key="1">
    <source>
        <dbReference type="EMBL" id="EAY31759.1"/>
    </source>
</evidence>
<accession>A1ZDM0</accession>
<name>A1ZDM0_MICM2</name>
<dbReference type="Proteomes" id="UP000004095">
    <property type="component" value="Unassembled WGS sequence"/>
</dbReference>
<comment type="caution">
    <text evidence="1">The sequence shown here is derived from an EMBL/GenBank/DDBJ whole genome shotgun (WGS) entry which is preliminary data.</text>
</comment>
<reference evidence="1 2" key="1">
    <citation type="submission" date="2007-01" db="EMBL/GenBank/DDBJ databases">
        <authorList>
            <person name="Haygood M."/>
            <person name="Podell S."/>
            <person name="Anderson C."/>
            <person name="Hopkinson B."/>
            <person name="Roe K."/>
            <person name="Barbeau K."/>
            <person name="Gaasterland T."/>
            <person name="Ferriera S."/>
            <person name="Johnson J."/>
            <person name="Kravitz S."/>
            <person name="Beeson K."/>
            <person name="Sutton G."/>
            <person name="Rogers Y.-H."/>
            <person name="Friedman R."/>
            <person name="Frazier M."/>
            <person name="Venter J.C."/>
        </authorList>
    </citation>
    <scope>NUCLEOTIDE SEQUENCE [LARGE SCALE GENOMIC DNA]</scope>
    <source>
        <strain evidence="1 2">ATCC 23134</strain>
    </source>
</reference>
<gene>
    <name evidence="1" type="ORF">M23134_05265</name>
</gene>
<sequence length="117" mass="13698">MKITNSIQGENGHFLLLTNIKCPAALDFAYYPHLAVWVNEKGEFQKISHEDEYNALYLKHKHQAVHFKGDVTFVAEFVYHDFDNFIEVKDTNGQLLHEECLGEDDDWGVFTDIMEYR</sequence>